<reference evidence="9 10" key="1">
    <citation type="journal article" date="2013" name="Plant Cell">
        <title>The transition from a phytopathogenic smut ancestor to an anamorphic biocontrol agent deciphered by comparative whole-genome analysis.</title>
        <authorList>
            <person name="Lefebvre F."/>
            <person name="Joly D.L."/>
            <person name="Labbe C."/>
            <person name="Teichmann B."/>
            <person name="Linning R."/>
            <person name="Belzile F."/>
            <person name="Bakkeren G."/>
            <person name="Belanger R.R."/>
        </authorList>
    </citation>
    <scope>NUCLEOTIDE SEQUENCE [LARGE SCALE GENOMIC DNA]</scope>
    <source>
        <strain evidence="9 10">PF-1</strain>
    </source>
</reference>
<feature type="region of interest" description="Disordered" evidence="6">
    <location>
        <begin position="231"/>
        <end position="278"/>
    </location>
</feature>
<evidence type="ECO:0000259" key="8">
    <source>
        <dbReference type="Pfam" id="PF14500"/>
    </source>
</evidence>
<dbReference type="Pfam" id="PF14500">
    <property type="entry name" value="MMS19_N"/>
    <property type="match status" value="2"/>
</dbReference>
<dbReference type="KEGG" id="pfp:PFL1_02438"/>
<dbReference type="InterPro" id="IPR029240">
    <property type="entry name" value="MMS19_N"/>
</dbReference>
<feature type="compositionally biased region" description="Acidic residues" evidence="6">
    <location>
        <begin position="259"/>
        <end position="269"/>
    </location>
</feature>
<accession>A0A061HCJ9</accession>
<evidence type="ECO:0000259" key="7">
    <source>
        <dbReference type="Pfam" id="PF12460"/>
    </source>
</evidence>
<evidence type="ECO:0000256" key="4">
    <source>
        <dbReference type="ARBA" id="ARBA00023242"/>
    </source>
</evidence>
<dbReference type="OrthoDB" id="342900at2759"/>
<dbReference type="InterPro" id="IPR024687">
    <property type="entry name" value="MMS19_C"/>
</dbReference>
<dbReference type="GeneID" id="19316558"/>
<evidence type="ECO:0000256" key="2">
    <source>
        <dbReference type="ARBA" id="ARBA00009340"/>
    </source>
</evidence>
<name>A0A061HCJ9_9BASI</name>
<evidence type="ECO:0000313" key="9">
    <source>
        <dbReference type="EMBL" id="EPQ29765.1"/>
    </source>
</evidence>
<evidence type="ECO:0000256" key="1">
    <source>
        <dbReference type="ARBA" id="ARBA00004123"/>
    </source>
</evidence>
<dbReference type="GO" id="GO:0016226">
    <property type="term" value="P:iron-sulfur cluster assembly"/>
    <property type="evidence" value="ECO:0007669"/>
    <property type="project" value="UniProtKB-UniRule"/>
</dbReference>
<feature type="region of interest" description="Disordered" evidence="6">
    <location>
        <begin position="569"/>
        <end position="589"/>
    </location>
</feature>
<gene>
    <name evidence="9" type="ORF">PFL1_02438</name>
</gene>
<dbReference type="HOGENOM" id="CLU_005943_1_0_1"/>
<feature type="domain" description="MMS19 C-terminal" evidence="7">
    <location>
        <begin position="765"/>
        <end position="1317"/>
    </location>
</feature>
<keyword evidence="5" id="KW-0234">DNA repair</keyword>
<evidence type="ECO:0000256" key="6">
    <source>
        <dbReference type="SAM" id="MobiDB-lite"/>
    </source>
</evidence>
<proteinExistence type="inferred from homology"/>
<keyword evidence="4 5" id="KW-0539">Nucleus</keyword>
<dbReference type="GO" id="GO:0006281">
    <property type="term" value="P:DNA repair"/>
    <property type="evidence" value="ECO:0007669"/>
    <property type="project" value="UniProtKB-UniRule"/>
</dbReference>
<dbReference type="GO" id="GO:0097361">
    <property type="term" value="C:cytosolic [4Fe-4S] assembly targeting complex"/>
    <property type="evidence" value="ECO:0007669"/>
    <property type="project" value="UniProtKB-UniRule"/>
</dbReference>
<dbReference type="Proteomes" id="UP000053664">
    <property type="component" value="Unassembled WGS sequence"/>
</dbReference>
<dbReference type="RefSeq" id="XP_007878146.1">
    <property type="nucleotide sequence ID" value="XM_007879955.1"/>
</dbReference>
<dbReference type="InterPro" id="IPR039920">
    <property type="entry name" value="MMS19"/>
</dbReference>
<feature type="domain" description="MMS19 N-terminal" evidence="8">
    <location>
        <begin position="152"/>
        <end position="234"/>
    </location>
</feature>
<keyword evidence="3" id="KW-0677">Repeat</keyword>
<dbReference type="GO" id="GO:0005634">
    <property type="term" value="C:nucleus"/>
    <property type="evidence" value="ECO:0007669"/>
    <property type="project" value="UniProtKB-SubCell"/>
</dbReference>
<comment type="subcellular location">
    <subcellularLocation>
        <location evidence="1 5">Nucleus</location>
    </subcellularLocation>
</comment>
<protein>
    <recommendedName>
        <fullName evidence="5">MMS19 nucleotide excision repair protein</fullName>
    </recommendedName>
</protein>
<feature type="domain" description="MMS19 N-terminal" evidence="8">
    <location>
        <begin position="286"/>
        <end position="427"/>
    </location>
</feature>
<dbReference type="InterPro" id="IPR011989">
    <property type="entry name" value="ARM-like"/>
</dbReference>
<dbReference type="SUPFAM" id="SSF48371">
    <property type="entry name" value="ARM repeat"/>
    <property type="match status" value="1"/>
</dbReference>
<comment type="function">
    <text evidence="5">Key component of the cytosolic iron-sulfur protein assembly (CIA) complex, a multiprotein complex that mediates the incorporation of iron-sulfur cluster into apoproteins specifically involved in DNA metabolism and genomic integrity. In the CIA complex, MMS19 acts as an adapter between early-acting CIA components and a subset of cellular target iron-sulfur proteins.</text>
</comment>
<comment type="similarity">
    <text evidence="2 5">Belongs to the MET18/MMS19 family.</text>
</comment>
<dbReference type="PANTHER" id="PTHR12891:SF0">
    <property type="entry name" value="MMS19 NUCLEOTIDE EXCISION REPAIR PROTEIN HOMOLOG"/>
    <property type="match status" value="1"/>
</dbReference>
<dbReference type="GO" id="GO:0051604">
    <property type="term" value="P:protein maturation"/>
    <property type="evidence" value="ECO:0007669"/>
    <property type="project" value="UniProtKB-UniRule"/>
</dbReference>
<sequence>MADHAQAIRAYVVGSFEHTPPSLLDDLSAGKVSLLGIVRSMGEYLTSQDEQQRTRAVQLLAEITCHFLDPARPAPTPSVPHSAAASPARIAVADIFTIQAVRTLTTFLADKVSDSVLIFDSFIRSANAPEVLPETAPRARRNEAEAKTLQGSAMLVSCLRALTALSACHSSQPPPTQPSQAAPVKGFGLEQAHAVCTALFQHVKPSDHPQSLRFLVYRLLDSLVAHHRNSLKSYRDPNSHSTGDGPTAMDLDKQQRGDDDAEDDDDEDDDIKKKLPAEARPDRCEGKPFLKGYVRLVTGEKDPRNLMVLFGVDKVLLTEWQMDREMTEAFFDITFCYFPITFRPPPDDPYGITSDDLKLALRAALCASPAMAPLGYPLLLEKLSAAGGPAKLDTLRTIIAAAPVYGRAAADANAKRLWEGLKIEIFHATDDETCDLSCDALTTLLHVLYDGIDPPQGIAPRMVHDCLVELEEPGKSLAKAAIKVLGCMVRASPSTAYLATYGFMDQMMKMFAEPADLAMRTPILNGVGEVLEALARVYRASEAVQASKDRDRAETAAASPAALTVPKTDATAANDASFREGSGQMLPAKDLRRSYQGDNRPLDAFLGDLLSSLSNGLRSTSYRRSALMAYSSVVAISILSTSTATAPAAPTASDDARPKPFLSADETAFLTREVAELLTSVKGDDVREEALCAIEVVANERAAGGPAGKSATSKLIEEIVLPVLLEGLPERMLPSQDPESRTAGQPVDELEGLLDQSKASIRRSLGAISHLCVAPHLFDAVVVKLFTRLELCCVPISRSAGILGVDDTTEEDKPLEAIEEEVRALEEANLGYARGLILTLQTLLDEKKRRGHRDLAKYGQALPPRLVVLALSGLEAAAEADVESSSPRRLGIGAHAQIIADSARLLGTLVKALDTAKQRELLVILNKTFSGGAKPIPVGGADGGNNGASLIPSNSPLGNGNFRPFDVEDNASSFSKAKRDSLALFSAAVVASGKEAGIPSLGDASSGGDGSAALAFVRQLLRWTLNSGVSELQAQAGMWMLCSCINKHVDDTQAAVAAEFESLADELWRTEVLPVSSGDAAPDPVRRRRAQQAWMWMARGFSVKASKQGDRMIGRVLDEIFDAPAGDAARADDKDPRWAAAKHASRSLEIVARTEDGVVTKANGFTIRLLSRQRFFSSLLPRLIRGNGSGSAWTKTLYLIALSSLLPYLPPQTISDQLVELFPLLIQALSLPDARARMSAADGILVSVEVGRRLRAAPASASATALGGSGSATSKDPTDLVVSHLSTLVRRLLENAREARHVVATTRIAALRALSSIATALPAAEVQRYKVEVLKALAAPGTGIDDPKRKVRERAVDCRDAWFEVGSAKQDE</sequence>
<dbReference type="Pfam" id="PF12460">
    <property type="entry name" value="MMS19_C"/>
    <property type="match status" value="1"/>
</dbReference>
<evidence type="ECO:0000256" key="3">
    <source>
        <dbReference type="ARBA" id="ARBA00022737"/>
    </source>
</evidence>
<dbReference type="eggNOG" id="KOG1967">
    <property type="taxonomic scope" value="Eukaryota"/>
</dbReference>
<organism evidence="9 10">
    <name type="scientific">Pseudozyma flocculosa PF-1</name>
    <dbReference type="NCBI Taxonomy" id="1277687"/>
    <lineage>
        <taxon>Eukaryota</taxon>
        <taxon>Fungi</taxon>
        <taxon>Dikarya</taxon>
        <taxon>Basidiomycota</taxon>
        <taxon>Ustilaginomycotina</taxon>
        <taxon>Ustilaginomycetes</taxon>
        <taxon>Ustilaginales</taxon>
        <taxon>Ustilaginaceae</taxon>
        <taxon>Pseudozyma</taxon>
    </lineage>
</organism>
<dbReference type="Gene3D" id="1.25.10.10">
    <property type="entry name" value="Leucine-rich Repeat Variant"/>
    <property type="match status" value="1"/>
</dbReference>
<dbReference type="PANTHER" id="PTHR12891">
    <property type="entry name" value="DNA REPAIR/TRANSCRIPTION PROTEIN MET18/MMS19"/>
    <property type="match status" value="1"/>
</dbReference>
<dbReference type="InterPro" id="IPR016024">
    <property type="entry name" value="ARM-type_fold"/>
</dbReference>
<dbReference type="EMBL" id="KE361629">
    <property type="protein sequence ID" value="EPQ29765.1"/>
    <property type="molecule type" value="Genomic_DNA"/>
</dbReference>
<evidence type="ECO:0000256" key="5">
    <source>
        <dbReference type="RuleBase" id="RU367072"/>
    </source>
</evidence>
<evidence type="ECO:0000313" key="10">
    <source>
        <dbReference type="Proteomes" id="UP000053664"/>
    </source>
</evidence>
<keyword evidence="5" id="KW-0227">DNA damage</keyword>